<keyword evidence="1" id="KW-0175">Coiled coil</keyword>
<feature type="coiled-coil region" evidence="1">
    <location>
        <begin position="464"/>
        <end position="526"/>
    </location>
</feature>
<organism evidence="3 4">
    <name type="scientific">Mya arenaria</name>
    <name type="common">Soft-shell clam</name>
    <dbReference type="NCBI Taxonomy" id="6604"/>
    <lineage>
        <taxon>Eukaryota</taxon>
        <taxon>Metazoa</taxon>
        <taxon>Spiralia</taxon>
        <taxon>Lophotrochozoa</taxon>
        <taxon>Mollusca</taxon>
        <taxon>Bivalvia</taxon>
        <taxon>Autobranchia</taxon>
        <taxon>Heteroconchia</taxon>
        <taxon>Euheterodonta</taxon>
        <taxon>Imparidentia</taxon>
        <taxon>Neoheterodontei</taxon>
        <taxon>Myida</taxon>
        <taxon>Myoidea</taxon>
        <taxon>Myidae</taxon>
        <taxon>Mya</taxon>
    </lineage>
</organism>
<dbReference type="Pfam" id="PF08647">
    <property type="entry name" value="BRE1"/>
    <property type="match status" value="1"/>
</dbReference>
<accession>A0ABY7DLM0</accession>
<dbReference type="PANTHER" id="PTHR16275:SF8">
    <property type="entry name" value="COILED-COIL DOMAIN-CONTAINING PROTEIN 40"/>
    <property type="match status" value="1"/>
</dbReference>
<dbReference type="Proteomes" id="UP001164746">
    <property type="component" value="Chromosome 2"/>
</dbReference>
<feature type="compositionally biased region" description="Polar residues" evidence="2">
    <location>
        <begin position="95"/>
        <end position="107"/>
    </location>
</feature>
<name>A0ABY7DLM0_MYAAR</name>
<evidence type="ECO:0000313" key="4">
    <source>
        <dbReference type="Proteomes" id="UP001164746"/>
    </source>
</evidence>
<feature type="compositionally biased region" description="Gly residues" evidence="2">
    <location>
        <begin position="182"/>
        <end position="194"/>
    </location>
</feature>
<feature type="coiled-coil region" evidence="1">
    <location>
        <begin position="555"/>
        <end position="687"/>
    </location>
</feature>
<feature type="coiled-coil region" evidence="1">
    <location>
        <begin position="816"/>
        <end position="987"/>
    </location>
</feature>
<keyword evidence="4" id="KW-1185">Reference proteome</keyword>
<dbReference type="InterPro" id="IPR037386">
    <property type="entry name" value="CCDC40"/>
</dbReference>
<evidence type="ECO:0000256" key="2">
    <source>
        <dbReference type="SAM" id="MobiDB-lite"/>
    </source>
</evidence>
<proteinExistence type="predicted"/>
<feature type="compositionally biased region" description="Polar residues" evidence="2">
    <location>
        <begin position="140"/>
        <end position="153"/>
    </location>
</feature>
<protein>
    <submittedName>
        <fullName evidence="3">CCD40-like protein</fullName>
    </submittedName>
</protein>
<feature type="compositionally biased region" description="Acidic residues" evidence="2">
    <location>
        <begin position="195"/>
        <end position="216"/>
    </location>
</feature>
<gene>
    <name evidence="3" type="ORF">MAR_030104</name>
</gene>
<evidence type="ECO:0000313" key="3">
    <source>
        <dbReference type="EMBL" id="WAQ97414.1"/>
    </source>
</evidence>
<dbReference type="EMBL" id="CP111013">
    <property type="protein sequence ID" value="WAQ97414.1"/>
    <property type="molecule type" value="Genomic_DNA"/>
</dbReference>
<sequence>MADNEDRPASAASRKSVGGEQQNVEQSGSRPPSAKPGSRPQSAAKSPAPGSRPGSAKPNSRPTSAKPGSRPVSAKSGGSNRPPSAASGNRPISAAGSNKQPSETGSARGSRKGSPVEDKPPSPQEAEEAEEGDFTERPASRSSAGHQSVQQETAGGDDFDLEQLQAEDFTMDQGFGQQMVPAGGGPPDGDGSDGSGDDDEEDEEEGEEVESDEGSDAESNVMVVLEPDHPLMKRFQAALKKQLSRQNEKITLELREKDEALRTRKKEREDLGVDLYGIQQELARYQMMLEKRHDEYSEVQQVRTQEEQQLDDVRNMYKDLQFSVNQEKKKTSELQGEVENLALRLFYMQNAKEDVRSDIAIMRRAAEKADTEVSKAEIEKQKQDLFVDRLVERVDKLKEEIAMYEAQLTAQLEETKAAKEQLMEAHMEIEAISLEKKQLYQQWNSSLIGMRRRDEAHSAMLEALSQQQQKVLSLETEIEGYKKSIQKEQEQNEKLTLILNKTERDIETVKKQLTQCQAKHDALKSEYATYTRILHETEQSLNRAMTDKTLRENELNALRKQIEREYLEKVRLEDEIMEKMRSQLTMDKASQYTKKLTTKKRELTKQLETQMAEVENEISQNTLEVSNVKARIERLLKISRDLDNEIARQNEIISKSETEIVRRNAIIERKQNLIDQFNKKLEVIISKAGGVELGPLEIQINSLQKSIDARLQEIGELQQLWLRQQTELVRLSKDQEEQDTDVTKLKKQWTILTQKKARTEAEIDGQRRETYDIERSIGNMQNDMVKLNTLLHKEKGSQVMLQQDNILKENDFINSLKDHELESVELQQDLDALKEEKERLLNSLVEAERQIMLWEKKTQLARETRAAVDSEVGQGEVRAMKSEIHRMQVRYAQLMKQQEKMIQEMEKAVSRRDTIVTRGDAQQKMSKKVLTKGTFERQMNETRKKIKQTIQEANSCDDEIKQLRDHQTDLSSELEQHQVNVQQLQSNSDTIDGDIDRLIEVKQKNLTELLSRQQKMKYFQQAKDGKYTRLCKSEASLESEYQKQVDRMQALSAIVDRLNQEYPHAQPTLRRVTVNLSSKTAGDESV</sequence>
<feature type="coiled-coil region" evidence="1">
    <location>
        <begin position="296"/>
        <end position="432"/>
    </location>
</feature>
<feature type="compositionally biased region" description="Polar residues" evidence="2">
    <location>
        <begin position="19"/>
        <end position="30"/>
    </location>
</feature>
<dbReference type="PANTHER" id="PTHR16275">
    <property type="entry name" value="COILED-COIL DOMAIN-CONTAINING PROTEIN 40"/>
    <property type="match status" value="1"/>
</dbReference>
<evidence type="ECO:0000256" key="1">
    <source>
        <dbReference type="SAM" id="Coils"/>
    </source>
</evidence>
<feature type="region of interest" description="Disordered" evidence="2">
    <location>
        <begin position="1"/>
        <end position="220"/>
    </location>
</feature>
<reference evidence="3" key="1">
    <citation type="submission" date="2022-11" db="EMBL/GenBank/DDBJ databases">
        <title>Centuries of genome instability and evolution in soft-shell clam transmissible cancer (bioRxiv).</title>
        <authorList>
            <person name="Hart S.F.M."/>
            <person name="Yonemitsu M.A."/>
            <person name="Giersch R.M."/>
            <person name="Beal B.F."/>
            <person name="Arriagada G."/>
            <person name="Davis B.W."/>
            <person name="Ostrander E.A."/>
            <person name="Goff S.P."/>
            <person name="Metzger M.J."/>
        </authorList>
    </citation>
    <scope>NUCLEOTIDE SEQUENCE</scope>
    <source>
        <strain evidence="3">MELC-2E11</strain>
        <tissue evidence="3">Siphon/mantle</tissue>
    </source>
</reference>